<dbReference type="EMBL" id="UINC01015849">
    <property type="protein sequence ID" value="SVA66436.1"/>
    <property type="molecule type" value="Genomic_DNA"/>
</dbReference>
<organism evidence="1">
    <name type="scientific">marine metagenome</name>
    <dbReference type="NCBI Taxonomy" id="408172"/>
    <lineage>
        <taxon>unclassified sequences</taxon>
        <taxon>metagenomes</taxon>
        <taxon>ecological metagenomes</taxon>
    </lineage>
</organism>
<reference evidence="1" key="1">
    <citation type="submission" date="2018-05" db="EMBL/GenBank/DDBJ databases">
        <authorList>
            <person name="Lanie J.A."/>
            <person name="Ng W.-L."/>
            <person name="Kazmierczak K.M."/>
            <person name="Andrzejewski T.M."/>
            <person name="Davidsen T.M."/>
            <person name="Wayne K.J."/>
            <person name="Tettelin H."/>
            <person name="Glass J.I."/>
            <person name="Rusch D."/>
            <person name="Podicherti R."/>
            <person name="Tsui H.-C.T."/>
            <person name="Winkler M.E."/>
        </authorList>
    </citation>
    <scope>NUCLEOTIDE SEQUENCE</scope>
</reference>
<name>A0A381XNT1_9ZZZZ</name>
<gene>
    <name evidence="1" type="ORF">METZ01_LOCUS119290</name>
</gene>
<proteinExistence type="predicted"/>
<dbReference type="AlphaFoldDB" id="A0A381XNT1"/>
<evidence type="ECO:0000313" key="1">
    <source>
        <dbReference type="EMBL" id="SVA66436.1"/>
    </source>
</evidence>
<protein>
    <submittedName>
        <fullName evidence="1">Uncharacterized protein</fullName>
    </submittedName>
</protein>
<sequence>MCKNRGFYNGRIGNIMKVICQYFLFNGKKLANIEFV</sequence>
<accession>A0A381XNT1</accession>